<sequence>MRILLKPAISREMGIVLLEPGKHLMSLFASGRVLVEMEPANMAHLPSGEVPPAHQPLIADPALAPFFSNEKVIAAAGGVDGVEYWLRGMRAGCQWPHSDYHHSEMVTLRYPPAAVRLCWSCDNQLREQSLDQLSAIASKNAAEYVIRAARGFLHFRDDHELTLPELCWWAFCRDVLSAVPGDMARKALQLPALIAPDVMRESDIVPSVPTTSILAKHASAPGVTELLDARFEPVREKPVVSLIVDPVAPKTLFRLPKRSRWENPKFLEWVKTQPCECCGNPADDPHHLIGWGQGGTGTKAHDAFTIPLCRQHHDELHGNAGVAAFERKYGTQPELIIKLLDRAFALGVLA</sequence>
<evidence type="ECO:0000313" key="4">
    <source>
        <dbReference type="Proteomes" id="UP000078227"/>
    </source>
</evidence>
<dbReference type="AlphaFoldDB" id="A0AA94H416"/>
<evidence type="ECO:0000259" key="1">
    <source>
        <dbReference type="SMART" id="SM00507"/>
    </source>
</evidence>
<accession>A0AA94H416</accession>
<reference evidence="2 4" key="2">
    <citation type="submission" date="2021-03" db="EMBL/GenBank/DDBJ databases">
        <authorList>
            <person name="Li Y."/>
            <person name="Li S."/>
            <person name="Chen M."/>
            <person name="Peng G."/>
            <person name="Tan Z."/>
            <person name="An Q."/>
        </authorList>
    </citation>
    <scope>NUCLEOTIDE SEQUENCE [LARGE SCALE GENOMIC DNA]</scope>
    <source>
        <strain evidence="2 4">Ola 51</strain>
    </source>
</reference>
<dbReference type="CDD" id="cd00085">
    <property type="entry name" value="HNHc"/>
    <property type="match status" value="1"/>
</dbReference>
<keyword evidence="4" id="KW-1185">Reference proteome</keyword>
<dbReference type="Proteomes" id="UP000182314">
    <property type="component" value="Unassembled WGS sequence"/>
</dbReference>
<dbReference type="Proteomes" id="UP000078227">
    <property type="component" value="Chromosome"/>
</dbReference>
<dbReference type="SMART" id="SM00507">
    <property type="entry name" value="HNHc"/>
    <property type="match status" value="1"/>
</dbReference>
<evidence type="ECO:0000313" key="3">
    <source>
        <dbReference type="EMBL" id="SFC56772.1"/>
    </source>
</evidence>
<dbReference type="RefSeq" id="WP_064565401.1">
    <property type="nucleotide sequence ID" value="NZ_CP014007.2"/>
</dbReference>
<dbReference type="Pfam" id="PF06147">
    <property type="entry name" value="DUF968"/>
    <property type="match status" value="1"/>
</dbReference>
<protein>
    <submittedName>
        <fullName evidence="2">DUF968 domain-containing protein</fullName>
    </submittedName>
</protein>
<dbReference type="EMBL" id="FOKO01000003">
    <property type="protein sequence ID" value="SFC56772.1"/>
    <property type="molecule type" value="Genomic_DNA"/>
</dbReference>
<dbReference type="Gene3D" id="3.30.40.190">
    <property type="match status" value="1"/>
</dbReference>
<name>A0AA94H416_9ENTR</name>
<evidence type="ECO:0000313" key="5">
    <source>
        <dbReference type="Proteomes" id="UP000182314"/>
    </source>
</evidence>
<reference evidence="3 5" key="1">
    <citation type="submission" date="2016-10" db="EMBL/GenBank/DDBJ databases">
        <authorList>
            <person name="Varghese N."/>
            <person name="Submissions S."/>
        </authorList>
    </citation>
    <scope>NUCLEOTIDE SEQUENCE [LARGE SCALE GENOMIC DNA]</scope>
    <source>
        <strain evidence="3 5">CGMCC 1.7012</strain>
    </source>
</reference>
<organism evidence="3 5">
    <name type="scientific">Kosakonia oryzae</name>
    <dbReference type="NCBI Taxonomy" id="497725"/>
    <lineage>
        <taxon>Bacteria</taxon>
        <taxon>Pseudomonadati</taxon>
        <taxon>Pseudomonadota</taxon>
        <taxon>Gammaproteobacteria</taxon>
        <taxon>Enterobacterales</taxon>
        <taxon>Enterobacteriaceae</taxon>
        <taxon>Kosakonia</taxon>
    </lineage>
</organism>
<dbReference type="InterPro" id="IPR003615">
    <property type="entry name" value="HNH_nuc"/>
</dbReference>
<dbReference type="EMBL" id="CP014007">
    <property type="protein sequence ID" value="ANI82396.1"/>
    <property type="molecule type" value="Genomic_DNA"/>
</dbReference>
<gene>
    <name evidence="2" type="ORF">AWR26_09625</name>
    <name evidence="3" type="ORF">SAMN05216286_2738</name>
</gene>
<dbReference type="InterPro" id="IPR010373">
    <property type="entry name" value="DUF968"/>
</dbReference>
<feature type="domain" description="HNH nuclease" evidence="1">
    <location>
        <begin position="265"/>
        <end position="314"/>
    </location>
</feature>
<dbReference type="KEGG" id="kor:AWR26_09625"/>
<evidence type="ECO:0000313" key="2">
    <source>
        <dbReference type="EMBL" id="ANI82396.1"/>
    </source>
</evidence>
<proteinExistence type="predicted"/>